<gene>
    <name evidence="2" type="primary">dan_1</name>
    <name evidence="2" type="ORF">LMG31506_01398</name>
</gene>
<dbReference type="InterPro" id="IPR011059">
    <property type="entry name" value="Metal-dep_hydrolase_composite"/>
</dbReference>
<dbReference type="Proteomes" id="UP000672934">
    <property type="component" value="Unassembled WGS sequence"/>
</dbReference>
<evidence type="ECO:0000313" key="3">
    <source>
        <dbReference type="Proteomes" id="UP000672934"/>
    </source>
</evidence>
<dbReference type="AlphaFoldDB" id="A0A916IRU4"/>
<keyword evidence="3" id="KW-1185">Reference proteome</keyword>
<dbReference type="InterPro" id="IPR032466">
    <property type="entry name" value="Metal_Hydrolase"/>
</dbReference>
<comment type="caution">
    <text evidence="2">The sequence shown here is derived from an EMBL/GenBank/DDBJ whole genome shotgun (WGS) entry which is preliminary data.</text>
</comment>
<evidence type="ECO:0000259" key="1">
    <source>
        <dbReference type="Pfam" id="PF07969"/>
    </source>
</evidence>
<proteinExistence type="predicted"/>
<dbReference type="SUPFAM" id="SSF51556">
    <property type="entry name" value="Metallo-dependent hydrolases"/>
    <property type="match status" value="1"/>
</dbReference>
<dbReference type="SUPFAM" id="SSF51338">
    <property type="entry name" value="Composite domain of metallo-dependent hydrolases"/>
    <property type="match status" value="1"/>
</dbReference>
<dbReference type="InterPro" id="IPR013108">
    <property type="entry name" value="Amidohydro_3"/>
</dbReference>
<accession>A0A916IRU4</accession>
<dbReference type="EC" id="3.5.1.81" evidence="2"/>
<dbReference type="EMBL" id="CAJPUY010000004">
    <property type="protein sequence ID" value="CAG2134521.1"/>
    <property type="molecule type" value="Genomic_DNA"/>
</dbReference>
<organism evidence="2 3">
    <name type="scientific">Cupriavidus yeoncheonensis</name>
    <dbReference type="NCBI Taxonomy" id="1462994"/>
    <lineage>
        <taxon>Bacteria</taxon>
        <taxon>Pseudomonadati</taxon>
        <taxon>Pseudomonadota</taxon>
        <taxon>Betaproteobacteria</taxon>
        <taxon>Burkholderiales</taxon>
        <taxon>Burkholderiaceae</taxon>
        <taxon>Cupriavidus</taxon>
    </lineage>
</organism>
<reference evidence="2" key="1">
    <citation type="submission" date="2021-03" db="EMBL/GenBank/DDBJ databases">
        <authorList>
            <person name="Peeters C."/>
        </authorList>
    </citation>
    <scope>NUCLEOTIDE SEQUENCE</scope>
    <source>
        <strain evidence="2">LMG 31506</strain>
    </source>
</reference>
<feature type="domain" description="Amidohydrolase 3" evidence="1">
    <location>
        <begin position="16"/>
        <end position="118"/>
    </location>
</feature>
<name>A0A916IRU4_9BURK</name>
<sequence length="138" mass="14974">MMDDRDVQRILSFDQTMIGSDGLPHDESPHSRLWGSFPRVLGHYGRSLGLFSLETAIHKMTGLTARNFGLTDRGVVREGAFADLTVLDPETVGEGASFARPIAPAIGIDTVLVNGSVVWRDGKSSGARPGQVLRRERA</sequence>
<dbReference type="GO" id="GO:0047420">
    <property type="term" value="F:N-acyl-D-amino-acid deacylase activity"/>
    <property type="evidence" value="ECO:0007669"/>
    <property type="project" value="UniProtKB-EC"/>
</dbReference>
<dbReference type="Pfam" id="PF07969">
    <property type="entry name" value="Amidohydro_3"/>
    <property type="match status" value="1"/>
</dbReference>
<protein>
    <submittedName>
        <fullName evidence="2">D-aminoacylase</fullName>
        <ecNumber evidence="2">3.5.1.81</ecNumber>
    </submittedName>
</protein>
<keyword evidence="2" id="KW-0378">Hydrolase</keyword>
<dbReference type="Gene3D" id="3.20.20.140">
    <property type="entry name" value="Metal-dependent hydrolases"/>
    <property type="match status" value="1"/>
</dbReference>
<evidence type="ECO:0000313" key="2">
    <source>
        <dbReference type="EMBL" id="CAG2134521.1"/>
    </source>
</evidence>